<comment type="caution">
    <text evidence="2">The sequence shown here is derived from an EMBL/GenBank/DDBJ whole genome shotgun (WGS) entry which is preliminary data.</text>
</comment>
<dbReference type="PANTHER" id="PTHR42791:SF1">
    <property type="entry name" value="N-ACETYLTRANSFERASE DOMAIN-CONTAINING PROTEIN"/>
    <property type="match status" value="1"/>
</dbReference>
<evidence type="ECO:0000313" key="2">
    <source>
        <dbReference type="EMBL" id="KAF2994665.1"/>
    </source>
</evidence>
<name>A0A9P4W2E4_CURKU</name>
<gene>
    <name evidence="2" type="ORF">E8E13_001121</name>
</gene>
<dbReference type="PANTHER" id="PTHR42791">
    <property type="entry name" value="GNAT FAMILY ACETYLTRANSFERASE"/>
    <property type="match status" value="1"/>
</dbReference>
<dbReference type="PROSITE" id="PS51186">
    <property type="entry name" value="GNAT"/>
    <property type="match status" value="1"/>
</dbReference>
<dbReference type="Gene3D" id="3.40.630.30">
    <property type="match status" value="1"/>
</dbReference>
<proteinExistence type="predicted"/>
<dbReference type="GO" id="GO:0016747">
    <property type="term" value="F:acyltransferase activity, transferring groups other than amino-acyl groups"/>
    <property type="evidence" value="ECO:0007669"/>
    <property type="project" value="InterPro"/>
</dbReference>
<dbReference type="SUPFAM" id="SSF55729">
    <property type="entry name" value="Acyl-CoA N-acyltransferases (Nat)"/>
    <property type="match status" value="1"/>
</dbReference>
<dbReference type="InterPro" id="IPR000182">
    <property type="entry name" value="GNAT_dom"/>
</dbReference>
<dbReference type="CDD" id="cd04301">
    <property type="entry name" value="NAT_SF"/>
    <property type="match status" value="1"/>
</dbReference>
<reference evidence="2" key="1">
    <citation type="submission" date="2019-04" db="EMBL/GenBank/DDBJ databases">
        <title>Sequencing of skin fungus with MAO and IRED activity.</title>
        <authorList>
            <person name="Marsaioli A.J."/>
            <person name="Bonatto J.M.C."/>
            <person name="Reis Junior O."/>
        </authorList>
    </citation>
    <scope>NUCLEOTIDE SEQUENCE</scope>
    <source>
        <strain evidence="2">30M1</strain>
    </source>
</reference>
<dbReference type="OrthoDB" id="4738875at2759"/>
<dbReference type="InterPro" id="IPR052523">
    <property type="entry name" value="Trichothecene_AcTrans"/>
</dbReference>
<sequence>MASWEQYSLPSMLSFLNFEAPLGCYQSMNVTRALDYVRQFDAAERKHVFEVFGDSQMYLQELATHPDYQLKGAGTRLVQRGIEKGRSEGVNVTLIAQPAAEGFYFKKGFKEMRNISVDSVDGDQAFGYNVMAYDFGDNIA</sequence>
<dbReference type="AlphaFoldDB" id="A0A9P4W2E4"/>
<accession>A0A9P4W2E4</accession>
<evidence type="ECO:0000259" key="1">
    <source>
        <dbReference type="PROSITE" id="PS51186"/>
    </source>
</evidence>
<dbReference type="EMBL" id="SWKU01000038">
    <property type="protein sequence ID" value="KAF2994665.1"/>
    <property type="molecule type" value="Genomic_DNA"/>
</dbReference>
<evidence type="ECO:0000313" key="3">
    <source>
        <dbReference type="Proteomes" id="UP000801428"/>
    </source>
</evidence>
<dbReference type="InterPro" id="IPR016181">
    <property type="entry name" value="Acyl_CoA_acyltransferase"/>
</dbReference>
<keyword evidence="3" id="KW-1185">Reference proteome</keyword>
<feature type="domain" description="N-acetyltransferase" evidence="1">
    <location>
        <begin position="1"/>
        <end position="133"/>
    </location>
</feature>
<protein>
    <recommendedName>
        <fullName evidence="1">N-acetyltransferase domain-containing protein</fullName>
    </recommendedName>
</protein>
<organism evidence="2 3">
    <name type="scientific">Curvularia kusanoi</name>
    <name type="common">Cochliobolus kusanoi</name>
    <dbReference type="NCBI Taxonomy" id="90978"/>
    <lineage>
        <taxon>Eukaryota</taxon>
        <taxon>Fungi</taxon>
        <taxon>Dikarya</taxon>
        <taxon>Ascomycota</taxon>
        <taxon>Pezizomycotina</taxon>
        <taxon>Dothideomycetes</taxon>
        <taxon>Pleosporomycetidae</taxon>
        <taxon>Pleosporales</taxon>
        <taxon>Pleosporineae</taxon>
        <taxon>Pleosporaceae</taxon>
        <taxon>Curvularia</taxon>
    </lineage>
</organism>
<dbReference type="Proteomes" id="UP000801428">
    <property type="component" value="Unassembled WGS sequence"/>
</dbReference>
<dbReference type="Pfam" id="PF13673">
    <property type="entry name" value="Acetyltransf_10"/>
    <property type="match status" value="1"/>
</dbReference>